<sequence>MIKALIPDSLTSVISSANAAAGYSPMTSGYPLTLVFPPPRPIRKPEPLPEVPRVVGPPNTGLANIAPPTLSKLPVRVLTTSTSQLAVVPNSVVVVPMRPYTAALEAALISRAT</sequence>
<organism evidence="1">
    <name type="scientific">freshwater metagenome</name>
    <dbReference type="NCBI Taxonomy" id="449393"/>
    <lineage>
        <taxon>unclassified sequences</taxon>
        <taxon>metagenomes</taxon>
        <taxon>ecological metagenomes</taxon>
    </lineage>
</organism>
<dbReference type="AlphaFoldDB" id="A0A6J6H024"/>
<dbReference type="EMBL" id="CAEZUK010000120">
    <property type="protein sequence ID" value="CAB4602138.1"/>
    <property type="molecule type" value="Genomic_DNA"/>
</dbReference>
<name>A0A6J6H024_9ZZZZ</name>
<accession>A0A6J6H024</accession>
<gene>
    <name evidence="1" type="ORF">UFOPK1820_00807</name>
</gene>
<protein>
    <submittedName>
        <fullName evidence="1">Unannotated protein</fullName>
    </submittedName>
</protein>
<evidence type="ECO:0000313" key="1">
    <source>
        <dbReference type="EMBL" id="CAB4602138.1"/>
    </source>
</evidence>
<proteinExistence type="predicted"/>
<reference evidence="1" key="1">
    <citation type="submission" date="2020-05" db="EMBL/GenBank/DDBJ databases">
        <authorList>
            <person name="Chiriac C."/>
            <person name="Salcher M."/>
            <person name="Ghai R."/>
            <person name="Kavagutti S V."/>
        </authorList>
    </citation>
    <scope>NUCLEOTIDE SEQUENCE</scope>
</reference>